<dbReference type="SUPFAM" id="SSF63829">
    <property type="entry name" value="Calcium-dependent phosphotriesterase"/>
    <property type="match status" value="1"/>
</dbReference>
<feature type="binding site" evidence="3">
    <location>
        <position position="216"/>
    </location>
    <ligand>
        <name>substrate</name>
    </ligand>
</feature>
<evidence type="ECO:0000256" key="3">
    <source>
        <dbReference type="PIRSR" id="PIRSR605511-2"/>
    </source>
</evidence>
<evidence type="ECO:0000256" key="1">
    <source>
        <dbReference type="ARBA" id="ARBA00008853"/>
    </source>
</evidence>
<dbReference type="EMBL" id="JAEUBD010001504">
    <property type="protein sequence ID" value="KAH3659533.1"/>
    <property type="molecule type" value="Genomic_DNA"/>
</dbReference>
<feature type="binding site" evidence="3">
    <location>
        <position position="323"/>
    </location>
    <ligand>
        <name>a divalent metal cation</name>
        <dbReference type="ChEBI" id="CHEBI:60240"/>
    </ligand>
</feature>
<dbReference type="Pfam" id="PF08450">
    <property type="entry name" value="SGL"/>
    <property type="match status" value="1"/>
</dbReference>
<keyword evidence="3" id="KW-0862">Zinc</keyword>
<dbReference type="PANTHER" id="PTHR10907">
    <property type="entry name" value="REGUCALCIN"/>
    <property type="match status" value="1"/>
</dbReference>
<evidence type="ECO:0000256" key="2">
    <source>
        <dbReference type="PIRSR" id="PIRSR605511-1"/>
    </source>
</evidence>
<comment type="caution">
    <text evidence="5">The sequence shown here is derived from an EMBL/GenBank/DDBJ whole genome shotgun (WGS) entry which is preliminary data.</text>
</comment>
<dbReference type="GO" id="GO:0004341">
    <property type="term" value="F:gluconolactonase activity"/>
    <property type="evidence" value="ECO:0007669"/>
    <property type="project" value="TreeGrafter"/>
</dbReference>
<dbReference type="InterPro" id="IPR005511">
    <property type="entry name" value="SMP-30"/>
</dbReference>
<feature type="domain" description="SMP-30/Gluconolactonase/LRE-like region" evidence="4">
    <location>
        <begin position="154"/>
        <end position="381"/>
    </location>
</feature>
<comment type="similarity">
    <text evidence="1">Belongs to the SMP-30/CGR1 family.</text>
</comment>
<accession>A0A9P8NTG8</accession>
<dbReference type="Proteomes" id="UP000788993">
    <property type="component" value="Unassembled WGS sequence"/>
</dbReference>
<dbReference type="InterPro" id="IPR013658">
    <property type="entry name" value="SGL"/>
</dbReference>
<evidence type="ECO:0000313" key="5">
    <source>
        <dbReference type="EMBL" id="KAH3659533.1"/>
    </source>
</evidence>
<keyword evidence="6" id="KW-1185">Reference proteome</keyword>
<evidence type="ECO:0000313" key="6">
    <source>
        <dbReference type="Proteomes" id="UP000788993"/>
    </source>
</evidence>
<dbReference type="GO" id="GO:0005509">
    <property type="term" value="F:calcium ion binding"/>
    <property type="evidence" value="ECO:0007669"/>
    <property type="project" value="TreeGrafter"/>
</dbReference>
<evidence type="ECO:0000259" key="4">
    <source>
        <dbReference type="Pfam" id="PF08450"/>
    </source>
</evidence>
<organism evidence="5 6">
    <name type="scientific">Ogataea polymorpha</name>
    <dbReference type="NCBI Taxonomy" id="460523"/>
    <lineage>
        <taxon>Eukaryota</taxon>
        <taxon>Fungi</taxon>
        <taxon>Dikarya</taxon>
        <taxon>Ascomycota</taxon>
        <taxon>Saccharomycotina</taxon>
        <taxon>Pichiomycetes</taxon>
        <taxon>Pichiales</taxon>
        <taxon>Pichiaceae</taxon>
        <taxon>Ogataea</taxon>
    </lineage>
</organism>
<feature type="binding site" evidence="3">
    <location>
        <position position="266"/>
    </location>
    <ligand>
        <name>a divalent metal cation</name>
        <dbReference type="ChEBI" id="CHEBI:60240"/>
    </ligand>
</feature>
<keyword evidence="3" id="KW-0479">Metal-binding</keyword>
<dbReference type="PRINTS" id="PR01790">
    <property type="entry name" value="SMP30FAMILY"/>
</dbReference>
<comment type="cofactor">
    <cofactor evidence="3">
        <name>Zn(2+)</name>
        <dbReference type="ChEBI" id="CHEBI:29105"/>
    </cofactor>
    <text evidence="3">Binds 1 divalent metal cation per subunit.</text>
</comment>
<sequence length="504" mass="55417">MGEVLSASSDPALWSSSVRSTWLGSWNVDPANLNLKERCFLSSFLYQYSESRECSFSTCASSSPDATCTVGNLRSMVSGFDNSLLNGLSGESGSCNRICWSLGNSGLLVCLNNNLSSPKPCTTTSGARIDVISGGYRNINNNNQILRAFLDNPDKVEEYKVSTSVGVIAFTEDPDIYVCGVEDGIGQYNLKTKQFKYMAKYPEKEHFKKAVPLRSNEGAIDSEGNFWIGTFCDFVAEKPNQATFYKFSKDDWEHPKIIKDNVTCPNGLNWHDDIMYWTDTEKGIYKYKFDKSTGLPDLSTETLFLPVSKIRSLIGIMGELGPDGSCIDASGNLYVALWGGASVIKVNPEGDIVHRWTFPAQRVSCVTLGGPQLNEMFVTTADLNLDNPDKLRSVPLDEGGKLFHIKLTGVKGVPKNKFKGKLLILRVAISVRPSALYSCVIDTSLRISFIIRMLSCITGSFKYCTNSGEPNSFWSSGSSTLGRDFRGFGWGACVISGSWCFSDL</sequence>
<dbReference type="PANTHER" id="PTHR10907:SF47">
    <property type="entry name" value="REGUCALCIN"/>
    <property type="match status" value="1"/>
</dbReference>
<proteinExistence type="inferred from homology"/>
<dbReference type="AlphaFoldDB" id="A0A9P8NTG8"/>
<dbReference type="InterPro" id="IPR011042">
    <property type="entry name" value="6-blade_b-propeller_TolB-like"/>
</dbReference>
<feature type="active site" description="Proton donor/acceptor" evidence="2">
    <location>
        <position position="323"/>
    </location>
</feature>
<feature type="binding site" evidence="3">
    <location>
        <position position="214"/>
    </location>
    <ligand>
        <name>substrate</name>
    </ligand>
</feature>
<name>A0A9P8NTG8_9ASCO</name>
<reference evidence="5" key="2">
    <citation type="submission" date="2021-01" db="EMBL/GenBank/DDBJ databases">
        <authorList>
            <person name="Schikora-Tamarit M.A."/>
        </authorList>
    </citation>
    <scope>NUCLEOTIDE SEQUENCE</scope>
    <source>
        <strain evidence="5">NCAIM Y.01608</strain>
    </source>
</reference>
<gene>
    <name evidence="5" type="ORF">OGATHE_005578</name>
</gene>
<protein>
    <recommendedName>
        <fullName evidence="4">SMP-30/Gluconolactonase/LRE-like region domain-containing protein</fullName>
    </recommendedName>
</protein>
<reference evidence="5" key="1">
    <citation type="journal article" date="2021" name="Open Biol.">
        <title>Shared evolutionary footprints suggest mitochondrial oxidative damage underlies multiple complex I losses in fungi.</title>
        <authorList>
            <person name="Schikora-Tamarit M.A."/>
            <person name="Marcet-Houben M."/>
            <person name="Nosek J."/>
            <person name="Gabaldon T."/>
        </authorList>
    </citation>
    <scope>NUCLEOTIDE SEQUENCE</scope>
    <source>
        <strain evidence="5">NCAIM Y.01608</strain>
    </source>
</reference>
<dbReference type="Gene3D" id="2.120.10.30">
    <property type="entry name" value="TolB, C-terminal domain"/>
    <property type="match status" value="1"/>
</dbReference>